<feature type="domain" description="Fungal-type protein kinase" evidence="1">
    <location>
        <begin position="17"/>
        <end position="159"/>
    </location>
</feature>
<comment type="caution">
    <text evidence="2">The sequence shown here is derived from an EMBL/GenBank/DDBJ whole genome shotgun (WGS) entry which is preliminary data.</text>
</comment>
<protein>
    <recommendedName>
        <fullName evidence="1">Fungal-type protein kinase domain-containing protein</fullName>
    </recommendedName>
</protein>
<dbReference type="EMBL" id="MU802014">
    <property type="protein sequence ID" value="KAJ3983687.1"/>
    <property type="molecule type" value="Genomic_DNA"/>
</dbReference>
<dbReference type="AlphaFoldDB" id="A0AA38PY13"/>
<evidence type="ECO:0000313" key="2">
    <source>
        <dbReference type="EMBL" id="KAJ3983687.1"/>
    </source>
</evidence>
<dbReference type="InterPro" id="IPR040976">
    <property type="entry name" value="Pkinase_fungal"/>
</dbReference>
<evidence type="ECO:0000313" key="3">
    <source>
        <dbReference type="Proteomes" id="UP001163850"/>
    </source>
</evidence>
<reference evidence="2" key="1">
    <citation type="submission" date="2022-08" db="EMBL/GenBank/DDBJ databases">
        <authorList>
            <consortium name="DOE Joint Genome Institute"/>
            <person name="Min B."/>
            <person name="Riley R."/>
            <person name="Sierra-Patev S."/>
            <person name="Naranjo-Ortiz M."/>
            <person name="Looney B."/>
            <person name="Konkel Z."/>
            <person name="Slot J.C."/>
            <person name="Sakamoto Y."/>
            <person name="Steenwyk J.L."/>
            <person name="Rokas A."/>
            <person name="Carro J."/>
            <person name="Camarero S."/>
            <person name="Ferreira P."/>
            <person name="Molpeceres G."/>
            <person name="Ruiz-Duenas F.J."/>
            <person name="Serrano A."/>
            <person name="Henrissat B."/>
            <person name="Drula E."/>
            <person name="Hughes K.W."/>
            <person name="Mata J.L."/>
            <person name="Ishikawa N.K."/>
            <person name="Vargas-Isla R."/>
            <person name="Ushijima S."/>
            <person name="Smith C.A."/>
            <person name="Ahrendt S."/>
            <person name="Andreopoulos W."/>
            <person name="He G."/>
            <person name="Labutti K."/>
            <person name="Lipzen A."/>
            <person name="Ng V."/>
            <person name="Sandor L."/>
            <person name="Barry K."/>
            <person name="Martinez A.T."/>
            <person name="Xiao Y."/>
            <person name="Gibbons J.G."/>
            <person name="Terashima K."/>
            <person name="Hibbett D.S."/>
            <person name="Grigoriev I.V."/>
        </authorList>
    </citation>
    <scope>NUCLEOTIDE SEQUENCE</scope>
    <source>
        <strain evidence="2">TFB7829</strain>
    </source>
</reference>
<gene>
    <name evidence="2" type="ORF">F5890DRAFT_1597974</name>
</gene>
<dbReference type="Proteomes" id="UP001163850">
    <property type="component" value="Unassembled WGS sequence"/>
</dbReference>
<name>A0AA38PY13_9AGAR</name>
<evidence type="ECO:0000259" key="1">
    <source>
        <dbReference type="Pfam" id="PF17667"/>
    </source>
</evidence>
<feature type="non-terminal residue" evidence="2">
    <location>
        <position position="1"/>
    </location>
</feature>
<dbReference type="Pfam" id="PF17667">
    <property type="entry name" value="Pkinase_fungal"/>
    <property type="match status" value="1"/>
</dbReference>
<accession>A0AA38PY13</accession>
<sequence>PKQWSLLSHALAFVDHSLVSAKDLRSLVLAVVHAHTGYYNMCQRNYQHRDLSIGNVLSMVDEPIKTKRFDIPNPNETQREILELCKKLDINEHCTGFVIDGLGDMAVTWESYFTEEHVGTKSGTSEFMSSALLDPLNKNYVHSPVDDYYSLYFLTQWACVFRDLSPEDKPKEPQHIQRLHMRLAGGLDSRDAATSTTITGTKLKAEEYGTFLVQAQPFLRKWYGSLQSLDNEWREMDASERYNAKTFRDTADRGFLSFLRVVASEWKLL</sequence>
<organism evidence="2 3">
    <name type="scientific">Lentinula detonsa</name>
    <dbReference type="NCBI Taxonomy" id="2804962"/>
    <lineage>
        <taxon>Eukaryota</taxon>
        <taxon>Fungi</taxon>
        <taxon>Dikarya</taxon>
        <taxon>Basidiomycota</taxon>
        <taxon>Agaricomycotina</taxon>
        <taxon>Agaricomycetes</taxon>
        <taxon>Agaricomycetidae</taxon>
        <taxon>Agaricales</taxon>
        <taxon>Marasmiineae</taxon>
        <taxon>Omphalotaceae</taxon>
        <taxon>Lentinula</taxon>
    </lineage>
</organism>
<proteinExistence type="predicted"/>